<dbReference type="AlphaFoldDB" id="G4NPM0"/>
<evidence type="ECO:0000313" key="1">
    <source>
        <dbReference type="EMBL" id="AEP35693.1"/>
    </source>
</evidence>
<protein>
    <submittedName>
        <fullName evidence="1">Uncharacterized protein</fullName>
    </submittedName>
</protein>
<dbReference type="PATRIC" id="fig|580047.4.peg.883"/>
<proteinExistence type="predicted"/>
<accession>G4NPM0</accession>
<sequence length="44" mass="5180">MEETECTSQNLFIGREISQKSKFFTFKGHLTTTTTFYEQKLSIK</sequence>
<dbReference type="Proteomes" id="UP000009287">
    <property type="component" value="Chromosome"/>
</dbReference>
<evidence type="ECO:0000313" key="2">
    <source>
        <dbReference type="Proteomes" id="UP000009287"/>
    </source>
</evidence>
<reference evidence="1 2" key="1">
    <citation type="journal article" date="2011" name="J. Exp. Med.">
        <title>A live-attenuated chlamydial vaccine protects against trachoma in nonhuman primates.</title>
        <authorList>
            <person name="Kari L."/>
            <person name="Whitmire W.M."/>
            <person name="Olivares-Zavaleta N."/>
            <person name="Goheen M.M."/>
            <person name="Taylor L.D."/>
            <person name="Carlson J.H."/>
            <person name="Sturdevant G.L."/>
            <person name="Lu C."/>
            <person name="Bakios L.E."/>
            <person name="Randall L.B."/>
            <person name="Parnell M.J."/>
            <person name="Zhong G."/>
            <person name="Caldwell H.D."/>
        </authorList>
    </citation>
    <scope>NUCLEOTIDE SEQUENCE [LARGE SCALE GENOMIC DNA]</scope>
    <source>
        <strain evidence="1 2">A2497</strain>
    </source>
</reference>
<name>G4NPM0_CHLT4</name>
<dbReference type="KEGG" id="cra:CTO_1010"/>
<dbReference type="EMBL" id="CP002401">
    <property type="protein sequence ID" value="AEP35693.1"/>
    <property type="molecule type" value="Genomic_DNA"/>
</dbReference>
<gene>
    <name evidence="1" type="ordered locus">CTO_1010</name>
</gene>
<organism evidence="1 2">
    <name type="scientific">Chlamydia trachomatis serovar A (strain A2497)</name>
    <dbReference type="NCBI Taxonomy" id="580047"/>
    <lineage>
        <taxon>Bacteria</taxon>
        <taxon>Pseudomonadati</taxon>
        <taxon>Chlamydiota</taxon>
        <taxon>Chlamydiia</taxon>
        <taxon>Chlamydiales</taxon>
        <taxon>Chlamydiaceae</taxon>
        <taxon>Chlamydia/Chlamydophila group</taxon>
        <taxon>Chlamydia</taxon>
    </lineage>
</organism>